<dbReference type="Proteomes" id="UP000054018">
    <property type="component" value="Unassembled WGS sequence"/>
</dbReference>
<reference evidence="3" key="2">
    <citation type="submission" date="2015-01" db="EMBL/GenBank/DDBJ databases">
        <title>Evolutionary Origins and Diversification of the Mycorrhizal Mutualists.</title>
        <authorList>
            <consortium name="DOE Joint Genome Institute"/>
            <consortium name="Mycorrhizal Genomics Consortium"/>
            <person name="Kohler A."/>
            <person name="Kuo A."/>
            <person name="Nagy L.G."/>
            <person name="Floudas D."/>
            <person name="Copeland A."/>
            <person name="Barry K.W."/>
            <person name="Cichocki N."/>
            <person name="Veneault-Fourrey C."/>
            <person name="LaButti K."/>
            <person name="Lindquist E.A."/>
            <person name="Lipzen A."/>
            <person name="Lundell T."/>
            <person name="Morin E."/>
            <person name="Murat C."/>
            <person name="Riley R."/>
            <person name="Ohm R."/>
            <person name="Sun H."/>
            <person name="Tunlid A."/>
            <person name="Henrissat B."/>
            <person name="Grigoriev I.V."/>
            <person name="Hibbett D.S."/>
            <person name="Martin F."/>
        </authorList>
    </citation>
    <scope>NUCLEOTIDE SEQUENCE [LARGE SCALE GENOMIC DNA]</scope>
    <source>
        <strain evidence="3">441</strain>
    </source>
</reference>
<evidence type="ECO:0000313" key="3">
    <source>
        <dbReference type="Proteomes" id="UP000054018"/>
    </source>
</evidence>
<reference evidence="2 3" key="1">
    <citation type="submission" date="2014-04" db="EMBL/GenBank/DDBJ databases">
        <authorList>
            <consortium name="DOE Joint Genome Institute"/>
            <person name="Kuo A."/>
            <person name="Kohler A."/>
            <person name="Costa M.D."/>
            <person name="Nagy L.G."/>
            <person name="Floudas D."/>
            <person name="Copeland A."/>
            <person name="Barry K.W."/>
            <person name="Cichocki N."/>
            <person name="Veneault-Fourrey C."/>
            <person name="LaButti K."/>
            <person name="Lindquist E.A."/>
            <person name="Lipzen A."/>
            <person name="Lundell T."/>
            <person name="Morin E."/>
            <person name="Murat C."/>
            <person name="Sun H."/>
            <person name="Tunlid A."/>
            <person name="Henrissat B."/>
            <person name="Grigoriev I.V."/>
            <person name="Hibbett D.S."/>
            <person name="Martin F."/>
            <person name="Nordberg H.P."/>
            <person name="Cantor M.N."/>
            <person name="Hua S.X."/>
        </authorList>
    </citation>
    <scope>NUCLEOTIDE SEQUENCE [LARGE SCALE GENOMIC DNA]</scope>
    <source>
        <strain evidence="2 3">441</strain>
    </source>
</reference>
<organism evidence="2 3">
    <name type="scientific">Pisolithus microcarpus 441</name>
    <dbReference type="NCBI Taxonomy" id="765257"/>
    <lineage>
        <taxon>Eukaryota</taxon>
        <taxon>Fungi</taxon>
        <taxon>Dikarya</taxon>
        <taxon>Basidiomycota</taxon>
        <taxon>Agaricomycotina</taxon>
        <taxon>Agaricomycetes</taxon>
        <taxon>Agaricomycetidae</taxon>
        <taxon>Boletales</taxon>
        <taxon>Sclerodermatineae</taxon>
        <taxon>Pisolithaceae</taxon>
        <taxon>Pisolithus</taxon>
    </lineage>
</organism>
<dbReference type="OrthoDB" id="2693468at2759"/>
<dbReference type="HOGENOM" id="CLU_2109950_0_0_1"/>
<sequence>MSDEFDCGPMQLPSDDCDHSPVGLPSEEHDCRASRSPHAPGSPHRVLAPSYSPAQHHPSPSCTIFDINALTWVVVHPKQTDALQFIKLLRTASLDDPVAKLDDFALSRLWNPPRT</sequence>
<dbReference type="EMBL" id="KN833852">
    <property type="protein sequence ID" value="KIK16602.1"/>
    <property type="molecule type" value="Genomic_DNA"/>
</dbReference>
<dbReference type="AlphaFoldDB" id="A0A0C9Z2J8"/>
<accession>A0A0C9Z2J8</accession>
<name>A0A0C9Z2J8_9AGAM</name>
<proteinExistence type="predicted"/>
<keyword evidence="3" id="KW-1185">Reference proteome</keyword>
<gene>
    <name evidence="2" type="ORF">PISMIDRAFT_15723</name>
</gene>
<evidence type="ECO:0000313" key="2">
    <source>
        <dbReference type="EMBL" id="KIK16602.1"/>
    </source>
</evidence>
<evidence type="ECO:0000256" key="1">
    <source>
        <dbReference type="SAM" id="MobiDB-lite"/>
    </source>
</evidence>
<protein>
    <submittedName>
        <fullName evidence="2">Uncharacterized protein</fullName>
    </submittedName>
</protein>
<feature type="region of interest" description="Disordered" evidence="1">
    <location>
        <begin position="1"/>
        <end position="58"/>
    </location>
</feature>